<sequence length="220" mass="22339">MAPLARALRDRGARVLVVERRGYGSRDGLAPAATVAENVDDVVAVLDEAGVGRATVAGMSGGATVALAMAISHPERLIRAVAHEPAVGALVPALGELVRGALAAGGGAGLARALAGPGTWAALDAPVRDAVLARATLIERDAPAFLAFDPQLGPAVGERLVCTVGALSPPLRHRVAAALAHRTGAPVITVPGCAHLPQYDAPRTFADTIRAHAPLQETIR</sequence>
<organism evidence="2">
    <name type="scientific">Paraconexibacter sp. AEG42_29</name>
    <dbReference type="NCBI Taxonomy" id="2997339"/>
    <lineage>
        <taxon>Bacteria</taxon>
        <taxon>Bacillati</taxon>
        <taxon>Actinomycetota</taxon>
        <taxon>Thermoleophilia</taxon>
        <taxon>Solirubrobacterales</taxon>
        <taxon>Paraconexibacteraceae</taxon>
        <taxon>Paraconexibacter</taxon>
    </lineage>
</organism>
<dbReference type="EMBL" id="CP114014">
    <property type="protein sequence ID" value="XAY05081.1"/>
    <property type="molecule type" value="Genomic_DNA"/>
</dbReference>
<protein>
    <recommendedName>
        <fullName evidence="1">AB hydrolase-1 domain-containing protein</fullName>
    </recommendedName>
</protein>
<dbReference type="SUPFAM" id="SSF53474">
    <property type="entry name" value="alpha/beta-Hydrolases"/>
    <property type="match status" value="1"/>
</dbReference>
<accession>A0AAU7AU03</accession>
<evidence type="ECO:0000259" key="1">
    <source>
        <dbReference type="Pfam" id="PF12697"/>
    </source>
</evidence>
<dbReference type="AlphaFoldDB" id="A0AAU7AU03"/>
<dbReference type="InterPro" id="IPR000073">
    <property type="entry name" value="AB_hydrolase_1"/>
</dbReference>
<evidence type="ECO:0000313" key="2">
    <source>
        <dbReference type="EMBL" id="XAY05081.1"/>
    </source>
</evidence>
<name>A0AAU7AU03_9ACTN</name>
<dbReference type="PANTHER" id="PTHR43194:SF2">
    <property type="entry name" value="PEROXISOMAL MEMBRANE PROTEIN LPX1"/>
    <property type="match status" value="1"/>
</dbReference>
<dbReference type="InterPro" id="IPR050228">
    <property type="entry name" value="Carboxylesterase_BioH"/>
</dbReference>
<gene>
    <name evidence="2" type="ORF">DSM112329_01924</name>
</gene>
<dbReference type="PANTHER" id="PTHR43194">
    <property type="entry name" value="HYDROLASE ALPHA/BETA FOLD FAMILY"/>
    <property type="match status" value="1"/>
</dbReference>
<feature type="domain" description="AB hydrolase-1" evidence="1">
    <location>
        <begin position="2"/>
        <end position="207"/>
    </location>
</feature>
<dbReference type="InterPro" id="IPR029058">
    <property type="entry name" value="AB_hydrolase_fold"/>
</dbReference>
<proteinExistence type="predicted"/>
<dbReference type="Pfam" id="PF12697">
    <property type="entry name" value="Abhydrolase_6"/>
    <property type="match status" value="1"/>
</dbReference>
<dbReference type="KEGG" id="parq:DSM112329_01924"/>
<dbReference type="Gene3D" id="3.40.50.1820">
    <property type="entry name" value="alpha/beta hydrolase"/>
    <property type="match status" value="1"/>
</dbReference>
<reference evidence="2" key="1">
    <citation type="submission" date="2022-12" db="EMBL/GenBank/DDBJ databases">
        <title>Paraconexibacter alkalitolerans sp. nov. and Baekduia alba sp. nov., isolated from soil and emended description of the genera Paraconexibacter (Chun et al., 2020) and Baekduia (An et al., 2020).</title>
        <authorList>
            <person name="Vieira S."/>
            <person name="Huber K.J."/>
            <person name="Geppert A."/>
            <person name="Wolf J."/>
            <person name="Neumann-Schaal M."/>
            <person name="Muesken M."/>
            <person name="Overmann J."/>
        </authorList>
    </citation>
    <scope>NUCLEOTIDE SEQUENCE</scope>
    <source>
        <strain evidence="2">AEG42_29</strain>
    </source>
</reference>
<dbReference type="GO" id="GO:0003824">
    <property type="term" value="F:catalytic activity"/>
    <property type="evidence" value="ECO:0007669"/>
    <property type="project" value="UniProtKB-ARBA"/>
</dbReference>